<feature type="region of interest" description="Disordered" evidence="4">
    <location>
        <begin position="809"/>
        <end position="828"/>
    </location>
</feature>
<dbReference type="EMBL" id="LUGG01000014">
    <property type="protein sequence ID" value="OBZ70260.1"/>
    <property type="molecule type" value="Genomic_DNA"/>
</dbReference>
<dbReference type="GO" id="GO:0016787">
    <property type="term" value="F:hydrolase activity"/>
    <property type="evidence" value="ECO:0007669"/>
    <property type="project" value="UniProtKB-KW"/>
</dbReference>
<feature type="coiled-coil region" evidence="3">
    <location>
        <begin position="144"/>
        <end position="223"/>
    </location>
</feature>
<keyword evidence="7" id="KW-1185">Reference proteome</keyword>
<dbReference type="STRING" id="5627.A0A1C7LZX8"/>
<dbReference type="PANTHER" id="PTHR43540:SF9">
    <property type="entry name" value="FAMILY HYDROLASE, PUTATIVE (AFU_ORTHOLOGUE AFUA_2G08700)-RELATED"/>
    <property type="match status" value="1"/>
</dbReference>
<feature type="compositionally biased region" description="Polar residues" evidence="4">
    <location>
        <begin position="310"/>
        <end position="329"/>
    </location>
</feature>
<feature type="compositionally biased region" description="Basic and acidic residues" evidence="4">
    <location>
        <begin position="418"/>
        <end position="435"/>
    </location>
</feature>
<dbReference type="CDD" id="cd00431">
    <property type="entry name" value="cysteine_hydrolases"/>
    <property type="match status" value="1"/>
</dbReference>
<accession>A0A1C7LZX8</accession>
<feature type="domain" description="Isochorismatase-like" evidence="5">
    <location>
        <begin position="947"/>
        <end position="1114"/>
    </location>
</feature>
<feature type="region of interest" description="Disordered" evidence="4">
    <location>
        <begin position="652"/>
        <end position="686"/>
    </location>
</feature>
<protein>
    <recommendedName>
        <fullName evidence="5">Isochorismatase-like domain-containing protein</fullName>
    </recommendedName>
</protein>
<name>A0A1C7LZX8_GRIFR</name>
<dbReference type="InterPro" id="IPR050272">
    <property type="entry name" value="Isochorismatase-like_hydrls"/>
</dbReference>
<feature type="compositionally biased region" description="Basic and acidic residues" evidence="4">
    <location>
        <begin position="809"/>
        <end position="818"/>
    </location>
</feature>
<evidence type="ECO:0000256" key="1">
    <source>
        <dbReference type="ARBA" id="ARBA00006336"/>
    </source>
</evidence>
<feature type="compositionally biased region" description="Basic and acidic residues" evidence="4">
    <location>
        <begin position="360"/>
        <end position="389"/>
    </location>
</feature>
<evidence type="ECO:0000313" key="6">
    <source>
        <dbReference type="EMBL" id="OBZ70260.1"/>
    </source>
</evidence>
<dbReference type="AlphaFoldDB" id="A0A1C7LZX8"/>
<dbReference type="OrthoDB" id="4088568at2759"/>
<evidence type="ECO:0000256" key="4">
    <source>
        <dbReference type="SAM" id="MobiDB-lite"/>
    </source>
</evidence>
<dbReference type="InterPro" id="IPR036380">
    <property type="entry name" value="Isochorismatase-like_sf"/>
</dbReference>
<dbReference type="PANTHER" id="PTHR43540">
    <property type="entry name" value="PEROXYUREIDOACRYLATE/UREIDOACRYLATE AMIDOHYDROLASE-RELATED"/>
    <property type="match status" value="1"/>
</dbReference>
<keyword evidence="3" id="KW-0175">Coiled coil</keyword>
<organism evidence="6 7">
    <name type="scientific">Grifola frondosa</name>
    <name type="common">Maitake</name>
    <name type="synonym">Polyporus frondosus</name>
    <dbReference type="NCBI Taxonomy" id="5627"/>
    <lineage>
        <taxon>Eukaryota</taxon>
        <taxon>Fungi</taxon>
        <taxon>Dikarya</taxon>
        <taxon>Basidiomycota</taxon>
        <taxon>Agaricomycotina</taxon>
        <taxon>Agaricomycetes</taxon>
        <taxon>Polyporales</taxon>
        <taxon>Grifolaceae</taxon>
        <taxon>Grifola</taxon>
    </lineage>
</organism>
<feature type="compositionally biased region" description="Basic and acidic residues" evidence="4">
    <location>
        <begin position="860"/>
        <end position="876"/>
    </location>
</feature>
<feature type="region of interest" description="Disordered" evidence="4">
    <location>
        <begin position="303"/>
        <end position="329"/>
    </location>
</feature>
<dbReference type="Proteomes" id="UP000092993">
    <property type="component" value="Unassembled WGS sequence"/>
</dbReference>
<feature type="region of interest" description="Disordered" evidence="4">
    <location>
        <begin position="356"/>
        <end position="437"/>
    </location>
</feature>
<proteinExistence type="inferred from homology"/>
<sequence length="1142" mass="122252">MSSHMRPLTPDSPLASSLHRATSTIDQLTLALSNFSRIASPEPPNVSTCCCGRADCETSKVWGAFKAKLESRLVLSAEVGQALLERHEALISRLEASQGPELARYDTMVPESPVDARVAELVKELLEKRLTGALVNNEVTETSNRTLIQELDEARTTVVRLTAQHARSIGLENRLATALQEKDDLQQERDSASHRSKLADARIVALKEKCTKLQAQANRLRDDLDMQRTHRQGLSQEVLSDARQRLEQLQYSQLSHNSSVKDAEVTKVLESLVADNEALKRDNAELQNLLTETREDLRALQEEAEERRANGTSSSRHRVTNSGQSFNFSDTSGALSPTFHIGTAPSSSVLHSVFRNGKPAAERDRRSMSVERTSRRPFEPLTPETDRRPLSPTDSHVPAGTKWTSFAHPVRSYPSSHHSVEVDDDSQRTSPERTKAQKSLLSLMRSRGVQTDLLWNGSSMLGPSPVPRNFGDRLSIAHDWQSESSSTSDGQSSALSALIERTTLLLNRISQADALTLTNRLKRQHLLGADVSHLSRTTVGSILHDAGTLRAHFRAFLEDDKATMTCTRRDLRALLKLIKDSFAEMGQMRVTLNDVILDPSVAAKVSDMALHPAKAAAAANQRASEAASGAAPSAPSWIAPISKLLGLPVAGGTSNQNPAEKAASRALSPPVRGGSQLGRGRPPPRIVPKREAALSASAMTVNVEFSGAGRAVTNTHAARPEPVERTGMLAGSSSAPDVARSVMGIFAGAPRVQEGADPWIVVPRASRADGAATIGRVGARGGGGRDAPGAHTDRRGLSDTSIHTTFVEHGDAEDAAREGEEEEEAVRGRGSVLLALSRTMQSFRLAGPAVSRPETPVPRIDVDGDGGSREREDGDGTHTPGRTPPRAIAPGRSGAGLFRGVTLPAWLEGGEDVGAAAASYYYGSSPREDTTFAASFCAEDGYLVLQGHSIAGARAAIPQIARLLAAFRAHGFPVFHTREGHRADLSTLAPRERFRACNNARGLGIGDAGPLGRLLVRGERGHAIVDALAPVAGEPVVDKPGRSAFKWTDLGLLLQVRGVRALVCCGVTTDVCVGATMREANDLGYECLLVEDATGAAEEGRRRKEVESVVGEGGIFGAVASTDAVVEGVERWARAQGEGPVG</sequence>
<evidence type="ECO:0000256" key="3">
    <source>
        <dbReference type="SAM" id="Coils"/>
    </source>
</evidence>
<dbReference type="Pfam" id="PF00857">
    <property type="entry name" value="Isochorismatase"/>
    <property type="match status" value="1"/>
</dbReference>
<dbReference type="InterPro" id="IPR000868">
    <property type="entry name" value="Isochorismatase-like_dom"/>
</dbReference>
<dbReference type="OMA" id="NARSIGW"/>
<evidence type="ECO:0000256" key="2">
    <source>
        <dbReference type="ARBA" id="ARBA00022801"/>
    </source>
</evidence>
<feature type="region of interest" description="Disordered" evidence="4">
    <location>
        <begin position="845"/>
        <end position="894"/>
    </location>
</feature>
<feature type="region of interest" description="Disordered" evidence="4">
    <location>
        <begin position="774"/>
        <end position="801"/>
    </location>
</feature>
<keyword evidence="2" id="KW-0378">Hydrolase</keyword>
<comment type="similarity">
    <text evidence="1">Belongs to the isochorismatase family.</text>
</comment>
<evidence type="ECO:0000313" key="7">
    <source>
        <dbReference type="Proteomes" id="UP000092993"/>
    </source>
</evidence>
<evidence type="ECO:0000259" key="5">
    <source>
        <dbReference type="Pfam" id="PF00857"/>
    </source>
</evidence>
<dbReference type="SUPFAM" id="SSF52499">
    <property type="entry name" value="Isochorismatase-like hydrolases"/>
    <property type="match status" value="1"/>
</dbReference>
<gene>
    <name evidence="6" type="ORF">A0H81_09758</name>
</gene>
<reference evidence="6 7" key="1">
    <citation type="submission" date="2016-03" db="EMBL/GenBank/DDBJ databases">
        <title>Whole genome sequencing of Grifola frondosa 9006-11.</title>
        <authorList>
            <person name="Min B."/>
            <person name="Park H."/>
            <person name="Kim J.-G."/>
            <person name="Cho H."/>
            <person name="Oh Y.-L."/>
            <person name="Kong W.-S."/>
            <person name="Choi I.-G."/>
        </authorList>
    </citation>
    <scope>NUCLEOTIDE SEQUENCE [LARGE SCALE GENOMIC DNA]</scope>
    <source>
        <strain evidence="6 7">9006-11</strain>
    </source>
</reference>
<dbReference type="Gene3D" id="3.40.50.850">
    <property type="entry name" value="Isochorismatase-like"/>
    <property type="match status" value="1"/>
</dbReference>
<comment type="caution">
    <text evidence="6">The sequence shown here is derived from an EMBL/GenBank/DDBJ whole genome shotgun (WGS) entry which is preliminary data.</text>
</comment>